<evidence type="ECO:0000256" key="3">
    <source>
        <dbReference type="ARBA" id="ARBA00022741"/>
    </source>
</evidence>
<dbReference type="InterPro" id="IPR003593">
    <property type="entry name" value="AAA+_ATPase"/>
</dbReference>
<accession>A0A1H5V5F8</accession>
<dbReference type="InterPro" id="IPR027417">
    <property type="entry name" value="P-loop_NTPase"/>
</dbReference>
<dbReference type="InterPro" id="IPR003439">
    <property type="entry name" value="ABC_transporter-like_ATP-bd"/>
</dbReference>
<dbReference type="Pfam" id="PF00005">
    <property type="entry name" value="ABC_tran"/>
    <property type="match status" value="1"/>
</dbReference>
<dbReference type="PANTHER" id="PTHR43820">
    <property type="entry name" value="HIGH-AFFINITY BRANCHED-CHAIN AMINO ACID TRANSPORT ATP-BINDING PROTEIN LIVF"/>
    <property type="match status" value="1"/>
</dbReference>
<evidence type="ECO:0000256" key="4">
    <source>
        <dbReference type="ARBA" id="ARBA00022840"/>
    </source>
</evidence>
<dbReference type="Proteomes" id="UP000236743">
    <property type="component" value="Unassembled WGS sequence"/>
</dbReference>
<name>A0A1H5V5F8_9HYPH</name>
<proteinExistence type="inferred from homology"/>
<sequence>MSDLSGLPDLPGIPALLEIENLVAGYRDAIVINGLSLALAEGSALALLGRNGTGKTTLIDTIMGLTHHVSGRIRFAGQDITRLPPEKRATGGIGWVPQERNIFRSLTVEENLTAVQRGGAWTVARAYQLFPRLGERRRNFGNQLSGGEQQMLAVARALMLDPKLLLLDEPLEGLAPIIVDELLAAIARLNREEGLTVILVEQKARKILPFTDRAIILDRGAIVHAARSDILLADEAAMAAHLAVTERPARARRRSQADTTTEPRTSP</sequence>
<dbReference type="InterPro" id="IPR052156">
    <property type="entry name" value="BCAA_Transport_ATP-bd_LivF"/>
</dbReference>
<feature type="region of interest" description="Disordered" evidence="6">
    <location>
        <begin position="247"/>
        <end position="267"/>
    </location>
</feature>
<dbReference type="GO" id="GO:0005524">
    <property type="term" value="F:ATP binding"/>
    <property type="evidence" value="ECO:0007669"/>
    <property type="project" value="UniProtKB-KW"/>
</dbReference>
<comment type="similarity">
    <text evidence="1">Belongs to the ABC transporter superfamily.</text>
</comment>
<evidence type="ECO:0000256" key="5">
    <source>
        <dbReference type="ARBA" id="ARBA00022970"/>
    </source>
</evidence>
<dbReference type="SMART" id="SM00382">
    <property type="entry name" value="AAA"/>
    <property type="match status" value="1"/>
</dbReference>
<keyword evidence="2" id="KW-0813">Transport</keyword>
<dbReference type="CDD" id="cd03224">
    <property type="entry name" value="ABC_TM1139_LivF_branched"/>
    <property type="match status" value="1"/>
</dbReference>
<organism evidence="8 9">
    <name type="scientific">Bosea lathyri</name>
    <dbReference type="NCBI Taxonomy" id="1036778"/>
    <lineage>
        <taxon>Bacteria</taxon>
        <taxon>Pseudomonadati</taxon>
        <taxon>Pseudomonadota</taxon>
        <taxon>Alphaproteobacteria</taxon>
        <taxon>Hyphomicrobiales</taxon>
        <taxon>Boseaceae</taxon>
        <taxon>Bosea</taxon>
    </lineage>
</organism>
<dbReference type="InterPro" id="IPR017871">
    <property type="entry name" value="ABC_transporter-like_CS"/>
</dbReference>
<dbReference type="PROSITE" id="PS00211">
    <property type="entry name" value="ABC_TRANSPORTER_1"/>
    <property type="match status" value="1"/>
</dbReference>
<evidence type="ECO:0000256" key="2">
    <source>
        <dbReference type="ARBA" id="ARBA00022448"/>
    </source>
</evidence>
<reference evidence="8 9" key="1">
    <citation type="submission" date="2016-10" db="EMBL/GenBank/DDBJ databases">
        <authorList>
            <person name="de Groot N.N."/>
        </authorList>
    </citation>
    <scope>NUCLEOTIDE SEQUENCE [LARGE SCALE GENOMIC DNA]</scope>
    <source>
        <strain evidence="8 9">DSM 26656</strain>
    </source>
</reference>
<keyword evidence="3" id="KW-0547">Nucleotide-binding</keyword>
<dbReference type="GO" id="GO:0016887">
    <property type="term" value="F:ATP hydrolysis activity"/>
    <property type="evidence" value="ECO:0007669"/>
    <property type="project" value="InterPro"/>
</dbReference>
<dbReference type="GO" id="GO:0015807">
    <property type="term" value="P:L-amino acid transport"/>
    <property type="evidence" value="ECO:0007669"/>
    <property type="project" value="TreeGrafter"/>
</dbReference>
<feature type="compositionally biased region" description="Polar residues" evidence="6">
    <location>
        <begin position="257"/>
        <end position="267"/>
    </location>
</feature>
<keyword evidence="4 8" id="KW-0067">ATP-binding</keyword>
<dbReference type="Gene3D" id="3.40.50.300">
    <property type="entry name" value="P-loop containing nucleotide triphosphate hydrolases"/>
    <property type="match status" value="1"/>
</dbReference>
<dbReference type="PROSITE" id="PS50893">
    <property type="entry name" value="ABC_TRANSPORTER_2"/>
    <property type="match status" value="1"/>
</dbReference>
<protein>
    <submittedName>
        <fullName evidence="8">Amino acid/amide ABC transporter ATP-binding protein 2, HAAT family</fullName>
    </submittedName>
</protein>
<keyword evidence="5" id="KW-0029">Amino-acid transport</keyword>
<dbReference type="GO" id="GO:0015658">
    <property type="term" value="F:branched-chain amino acid transmembrane transporter activity"/>
    <property type="evidence" value="ECO:0007669"/>
    <property type="project" value="TreeGrafter"/>
</dbReference>
<dbReference type="PANTHER" id="PTHR43820:SF2">
    <property type="entry name" value="ABC TRANSPORTER ATP-BINDING PROTEIN"/>
    <property type="match status" value="1"/>
</dbReference>
<evidence type="ECO:0000256" key="1">
    <source>
        <dbReference type="ARBA" id="ARBA00005417"/>
    </source>
</evidence>
<evidence type="ECO:0000313" key="8">
    <source>
        <dbReference type="EMBL" id="SEF82434.1"/>
    </source>
</evidence>
<dbReference type="AlphaFoldDB" id="A0A1H5V5F8"/>
<dbReference type="SUPFAM" id="SSF52540">
    <property type="entry name" value="P-loop containing nucleoside triphosphate hydrolases"/>
    <property type="match status" value="1"/>
</dbReference>
<evidence type="ECO:0000313" key="9">
    <source>
        <dbReference type="Proteomes" id="UP000236743"/>
    </source>
</evidence>
<evidence type="ECO:0000256" key="6">
    <source>
        <dbReference type="SAM" id="MobiDB-lite"/>
    </source>
</evidence>
<feature type="domain" description="ABC transporter" evidence="7">
    <location>
        <begin position="17"/>
        <end position="244"/>
    </location>
</feature>
<gene>
    <name evidence="8" type="ORF">SAMN04488115_102162</name>
</gene>
<dbReference type="EMBL" id="FNUY01000002">
    <property type="protein sequence ID" value="SEF82434.1"/>
    <property type="molecule type" value="Genomic_DNA"/>
</dbReference>
<evidence type="ECO:0000259" key="7">
    <source>
        <dbReference type="PROSITE" id="PS50893"/>
    </source>
</evidence>
<keyword evidence="9" id="KW-1185">Reference proteome</keyword>